<feature type="signal peptide" evidence="3">
    <location>
        <begin position="1"/>
        <end position="30"/>
    </location>
</feature>
<gene>
    <name evidence="4" type="ORF">KMZ68_02320</name>
</gene>
<dbReference type="InterPro" id="IPR006311">
    <property type="entry name" value="TAT_signal"/>
</dbReference>
<protein>
    <submittedName>
        <fullName evidence="4">Extracellular solute-binding protein</fullName>
    </submittedName>
</protein>
<dbReference type="Gene3D" id="3.40.190.10">
    <property type="entry name" value="Periplasmic binding protein-like II"/>
    <property type="match status" value="2"/>
</dbReference>
<dbReference type="InterPro" id="IPR019546">
    <property type="entry name" value="TAT_signal_bac_arc"/>
</dbReference>
<dbReference type="PANTHER" id="PTHR30006:SF24">
    <property type="entry name" value="SLL0237 PROTEIN"/>
    <property type="match status" value="1"/>
</dbReference>
<feature type="chain" id="PRO_5037126660" evidence="3">
    <location>
        <begin position="31"/>
        <end position="355"/>
    </location>
</feature>
<dbReference type="KEGG" id="bsei:KMZ68_02320"/>
<proteinExistence type="predicted"/>
<dbReference type="InterPro" id="IPR026045">
    <property type="entry name" value="Ferric-bd"/>
</dbReference>
<feature type="binding site" evidence="2">
    <location>
        <position position="247"/>
    </location>
    <ligand>
        <name>Fe cation</name>
        <dbReference type="ChEBI" id="CHEBI:24875"/>
    </ligand>
</feature>
<dbReference type="RefSeq" id="WP_215614306.1">
    <property type="nucleotide sequence ID" value="NZ_CP076135.1"/>
</dbReference>
<evidence type="ECO:0000256" key="2">
    <source>
        <dbReference type="PIRSR" id="PIRSR002825-1"/>
    </source>
</evidence>
<dbReference type="GO" id="GO:0046872">
    <property type="term" value="F:metal ion binding"/>
    <property type="evidence" value="ECO:0007669"/>
    <property type="project" value="UniProtKB-KW"/>
</dbReference>
<dbReference type="PANTHER" id="PTHR30006">
    <property type="entry name" value="THIAMINE-BINDING PERIPLASMIC PROTEIN-RELATED"/>
    <property type="match status" value="1"/>
</dbReference>
<dbReference type="Proteomes" id="UP000680805">
    <property type="component" value="Chromosome"/>
</dbReference>
<dbReference type="AlphaFoldDB" id="A0A975NP33"/>
<accession>A0A975NP33</accession>
<evidence type="ECO:0000256" key="1">
    <source>
        <dbReference type="ARBA" id="ARBA00022729"/>
    </source>
</evidence>
<keyword evidence="2" id="KW-0408">Iron</keyword>
<evidence type="ECO:0000313" key="5">
    <source>
        <dbReference type="Proteomes" id="UP000680805"/>
    </source>
</evidence>
<dbReference type="PIRSF" id="PIRSF002825">
    <property type="entry name" value="CfbpA"/>
    <property type="match status" value="1"/>
</dbReference>
<name>A0A975NP33_9BRAD</name>
<dbReference type="SUPFAM" id="SSF53850">
    <property type="entry name" value="Periplasmic binding protein-like II"/>
    <property type="match status" value="1"/>
</dbReference>
<dbReference type="NCBIfam" id="TIGR01409">
    <property type="entry name" value="TAT_signal_seq"/>
    <property type="match status" value="1"/>
</dbReference>
<keyword evidence="1 3" id="KW-0732">Signal</keyword>
<reference evidence="4" key="1">
    <citation type="submission" date="2021-06" db="EMBL/GenBank/DDBJ databases">
        <title>Bradyrhizobium sp. S2-11-2 Genome sequencing.</title>
        <authorList>
            <person name="Jin L."/>
        </authorList>
    </citation>
    <scope>NUCLEOTIDE SEQUENCE</scope>
    <source>
        <strain evidence="4">S2-11-2</strain>
    </source>
</reference>
<dbReference type="EMBL" id="CP076135">
    <property type="protein sequence ID" value="QWG18752.1"/>
    <property type="molecule type" value="Genomic_DNA"/>
</dbReference>
<dbReference type="Pfam" id="PF13343">
    <property type="entry name" value="SBP_bac_6"/>
    <property type="match status" value="1"/>
</dbReference>
<evidence type="ECO:0000313" key="4">
    <source>
        <dbReference type="EMBL" id="QWG18752.1"/>
    </source>
</evidence>
<dbReference type="PROSITE" id="PS51318">
    <property type="entry name" value="TAT"/>
    <property type="match status" value="1"/>
</dbReference>
<evidence type="ECO:0000256" key="3">
    <source>
        <dbReference type="SAM" id="SignalP"/>
    </source>
</evidence>
<sequence>MKKQRVSRRDILKGSTALALGAVFASPARAAAPPPEAITPQLIEAAKKEGKVVWYTSIDLSVSEKIAASFKEKFGGIEVRVERTGAERVFQRIGQEYASNVHAVDIANSSDAAHLLAWKRQGILLPYVPEDVAKHYKPEHRDPDGTYAGFRATLSPIAYNTKLVKAEDAPRSFRDLLDPKWKGKIVKAHPGYSGTILTATFEMVRDVGWEYYENLAKQNVMQVQSATDPPKKLSLGERSVMADGTEYNIFLLKETGQPVEVVYPSEGTPFVIGPNGIFKAAPNPNAAKLFQNYCFTPEAQRIIIDAGGLRSLHAQVKEHPGRKPLADIKLMKEDAEGAEKQSEEIKARYQKIFRV</sequence>
<keyword evidence="2" id="KW-0479">Metal-binding</keyword>
<organism evidence="4 5">
    <name type="scientific">Bradyrhizobium sediminis</name>
    <dbReference type="NCBI Taxonomy" id="2840469"/>
    <lineage>
        <taxon>Bacteria</taxon>
        <taxon>Pseudomonadati</taxon>
        <taxon>Pseudomonadota</taxon>
        <taxon>Alphaproteobacteria</taxon>
        <taxon>Hyphomicrobiales</taxon>
        <taxon>Nitrobacteraceae</taxon>
        <taxon>Bradyrhizobium</taxon>
    </lineage>
</organism>